<feature type="non-terminal residue" evidence="1">
    <location>
        <position position="107"/>
    </location>
</feature>
<accession>A0AAN8YTH1</accession>
<proteinExistence type="predicted"/>
<keyword evidence="2" id="KW-1185">Reference proteome</keyword>
<sequence length="107" mass="11816">MATRCPQVIILSSVSSSSSSSSSVFEDTSSGIICYRDENGEIVCEGYDEGPRFHQKILPTSCNPNSKEAEIIALLQKNWYILIEGIEFENGRKVLAPEGFDLNLNLN</sequence>
<evidence type="ECO:0000313" key="2">
    <source>
        <dbReference type="Proteomes" id="UP001370490"/>
    </source>
</evidence>
<name>A0AAN8YTH1_9MAGN</name>
<evidence type="ECO:0000313" key="1">
    <source>
        <dbReference type="EMBL" id="KAK6914624.1"/>
    </source>
</evidence>
<dbReference type="PANTHER" id="PTHR34206:SF1">
    <property type="entry name" value="OS10G0390701 PROTEIN"/>
    <property type="match status" value="1"/>
</dbReference>
<dbReference type="EMBL" id="JBAMMX010000025">
    <property type="protein sequence ID" value="KAK6914624.1"/>
    <property type="molecule type" value="Genomic_DNA"/>
</dbReference>
<dbReference type="Proteomes" id="UP001370490">
    <property type="component" value="Unassembled WGS sequence"/>
</dbReference>
<gene>
    <name evidence="1" type="ORF">RJ641_019741</name>
</gene>
<comment type="caution">
    <text evidence="1">The sequence shown here is derived from an EMBL/GenBank/DDBJ whole genome shotgun (WGS) entry which is preliminary data.</text>
</comment>
<dbReference type="AlphaFoldDB" id="A0AAN8YTH1"/>
<reference evidence="1 2" key="1">
    <citation type="submission" date="2023-12" db="EMBL/GenBank/DDBJ databases">
        <title>A high-quality genome assembly for Dillenia turbinata (Dilleniales).</title>
        <authorList>
            <person name="Chanderbali A."/>
        </authorList>
    </citation>
    <scope>NUCLEOTIDE SEQUENCE [LARGE SCALE GENOMIC DNA]</scope>
    <source>
        <strain evidence="1">LSX21</strain>
        <tissue evidence="1">Leaf</tissue>
    </source>
</reference>
<protein>
    <submittedName>
        <fullName evidence="1">Uncharacterized protein</fullName>
    </submittedName>
</protein>
<dbReference type="PANTHER" id="PTHR34206">
    <property type="entry name" value="OS06G0193300 PROTEIN"/>
    <property type="match status" value="1"/>
</dbReference>
<organism evidence="1 2">
    <name type="scientific">Dillenia turbinata</name>
    <dbReference type="NCBI Taxonomy" id="194707"/>
    <lineage>
        <taxon>Eukaryota</taxon>
        <taxon>Viridiplantae</taxon>
        <taxon>Streptophyta</taxon>
        <taxon>Embryophyta</taxon>
        <taxon>Tracheophyta</taxon>
        <taxon>Spermatophyta</taxon>
        <taxon>Magnoliopsida</taxon>
        <taxon>eudicotyledons</taxon>
        <taxon>Gunneridae</taxon>
        <taxon>Pentapetalae</taxon>
        <taxon>Dilleniales</taxon>
        <taxon>Dilleniaceae</taxon>
        <taxon>Dillenia</taxon>
    </lineage>
</organism>